<evidence type="ECO:0000256" key="7">
    <source>
        <dbReference type="SAM" id="MobiDB-lite"/>
    </source>
</evidence>
<gene>
    <name evidence="10" type="ORF">BZG36_01498</name>
</gene>
<feature type="transmembrane region" description="Helical" evidence="8">
    <location>
        <begin position="317"/>
        <end position="336"/>
    </location>
</feature>
<feature type="transmembrane region" description="Helical" evidence="8">
    <location>
        <begin position="216"/>
        <end position="238"/>
    </location>
</feature>
<feature type="transmembrane region" description="Helical" evidence="8">
    <location>
        <begin position="80"/>
        <end position="103"/>
    </location>
</feature>
<organism evidence="10 11">
    <name type="scientific">Bifiguratus adelaidae</name>
    <dbReference type="NCBI Taxonomy" id="1938954"/>
    <lineage>
        <taxon>Eukaryota</taxon>
        <taxon>Fungi</taxon>
        <taxon>Fungi incertae sedis</taxon>
        <taxon>Mucoromycota</taxon>
        <taxon>Mucoromycotina</taxon>
        <taxon>Endogonomycetes</taxon>
        <taxon>Endogonales</taxon>
        <taxon>Endogonales incertae sedis</taxon>
        <taxon>Bifiguratus</taxon>
    </lineage>
</organism>
<feature type="transmembrane region" description="Helical" evidence="8">
    <location>
        <begin position="284"/>
        <end position="305"/>
    </location>
</feature>
<dbReference type="InterPro" id="IPR004837">
    <property type="entry name" value="NaCa_Exmemb"/>
</dbReference>
<keyword evidence="3" id="KW-0050">Antiport</keyword>
<dbReference type="EMBL" id="MVBO01000012">
    <property type="protein sequence ID" value="OZJ05640.1"/>
    <property type="molecule type" value="Genomic_DNA"/>
</dbReference>
<protein>
    <recommendedName>
        <fullName evidence="9">Sodium/calcium exchanger membrane region domain-containing protein</fullName>
    </recommendedName>
</protein>
<dbReference type="Pfam" id="PF01699">
    <property type="entry name" value="Na_Ca_ex"/>
    <property type="match status" value="2"/>
</dbReference>
<comment type="caution">
    <text evidence="10">The sequence shown here is derived from an EMBL/GenBank/DDBJ whole genome shotgun (WGS) entry which is preliminary data.</text>
</comment>
<feature type="transmembrane region" description="Helical" evidence="8">
    <location>
        <begin position="244"/>
        <end position="263"/>
    </location>
</feature>
<feature type="domain" description="Sodium/calcium exchanger membrane region" evidence="9">
    <location>
        <begin position="18"/>
        <end position="151"/>
    </location>
</feature>
<dbReference type="GO" id="GO:0008273">
    <property type="term" value="F:calcium, potassium:sodium antiporter activity"/>
    <property type="evidence" value="ECO:0007669"/>
    <property type="project" value="TreeGrafter"/>
</dbReference>
<dbReference type="Gene3D" id="1.20.1420.30">
    <property type="entry name" value="NCX, central ion-binding region"/>
    <property type="match status" value="2"/>
</dbReference>
<accession>A0A261Y4S9</accession>
<dbReference type="InterPro" id="IPR004481">
    <property type="entry name" value="K/Na/Ca-exchanger"/>
</dbReference>
<keyword evidence="6 8" id="KW-0472">Membrane</keyword>
<feature type="domain" description="Sodium/calcium exchanger membrane region" evidence="9">
    <location>
        <begin position="220"/>
        <end position="358"/>
    </location>
</feature>
<evidence type="ECO:0000313" key="10">
    <source>
        <dbReference type="EMBL" id="OZJ05640.1"/>
    </source>
</evidence>
<keyword evidence="3" id="KW-0813">Transport</keyword>
<dbReference type="OrthoDB" id="2127281at2759"/>
<evidence type="ECO:0000256" key="2">
    <source>
        <dbReference type="ARBA" id="ARBA00005364"/>
    </source>
</evidence>
<proteinExistence type="inferred from homology"/>
<evidence type="ECO:0000256" key="8">
    <source>
        <dbReference type="SAM" id="Phobius"/>
    </source>
</evidence>
<evidence type="ECO:0000259" key="9">
    <source>
        <dbReference type="Pfam" id="PF01699"/>
    </source>
</evidence>
<sequence length="372" mass="39667">MLPHIEDISSYAGRVVVYVILFLLALVLLEVGADIFVDSTAIVAKRHHIPEVLIALLTAGAEWEELAVVISAIAQGNPDLALGNIIGSCISNILGAFSIGLLFPKVVEVDRSSKLYGAALLIFSLISSGLVYGEALDKPSGGVLIALFAVYHGSIGYGIYRGVMAEPEDSDDDSDSDSDDDHVNDDTAPASPERSESQEKLSTCARHHFRQLKRTTTYHVIALLFGLALMSVSGWLLSGSATAFAAYGGISNTVVGLTIVALATTLPEKFVAVFAGHRGHTGVLVANTVGSDIFLLTLVLGILGVSSAPVIDVKTRFYDISVMLGSVIVLAGCLMFNYLRRWIGLAMLVVYLAYVISNYFIFKALHVSITES</sequence>
<feature type="compositionally biased region" description="Acidic residues" evidence="7">
    <location>
        <begin position="167"/>
        <end position="183"/>
    </location>
</feature>
<comment type="subcellular location">
    <subcellularLocation>
        <location evidence="1">Membrane</location>
        <topology evidence="1">Multi-pass membrane protein</topology>
    </subcellularLocation>
</comment>
<feature type="transmembrane region" description="Helical" evidence="8">
    <location>
        <begin position="139"/>
        <end position="160"/>
    </location>
</feature>
<dbReference type="PANTHER" id="PTHR10846:SF8">
    <property type="entry name" value="INNER MEMBRANE PROTEIN YRBG"/>
    <property type="match status" value="1"/>
</dbReference>
<evidence type="ECO:0000256" key="5">
    <source>
        <dbReference type="ARBA" id="ARBA00022989"/>
    </source>
</evidence>
<keyword evidence="4 8" id="KW-0812">Transmembrane</keyword>
<feature type="transmembrane region" description="Helical" evidence="8">
    <location>
        <begin position="343"/>
        <end position="362"/>
    </location>
</feature>
<name>A0A261Y4S9_9FUNG</name>
<comment type="similarity">
    <text evidence="2">Belongs to the Ca(2+):cation antiporter (CaCA) (TC 2.A.19) family. SLC24A subfamily.</text>
</comment>
<dbReference type="InterPro" id="IPR044880">
    <property type="entry name" value="NCX_ion-bd_dom_sf"/>
</dbReference>
<reference evidence="10 11" key="1">
    <citation type="journal article" date="2017" name="Mycologia">
        <title>Bifiguratus adelaidae, gen. et sp. nov., a new member of Mucoromycotina in endophytic and soil-dwelling habitats.</title>
        <authorList>
            <person name="Torres-Cruz T.J."/>
            <person name="Billingsley Tobias T.L."/>
            <person name="Almatruk M."/>
            <person name="Hesse C."/>
            <person name="Kuske C.R."/>
            <person name="Desiro A."/>
            <person name="Benucci G.M."/>
            <person name="Bonito G."/>
            <person name="Stajich J.E."/>
            <person name="Dunlap C."/>
            <person name="Arnold A.E."/>
            <person name="Porras-Alfaro A."/>
        </authorList>
    </citation>
    <scope>NUCLEOTIDE SEQUENCE [LARGE SCALE GENOMIC DNA]</scope>
    <source>
        <strain evidence="10 11">AZ0501</strain>
    </source>
</reference>
<keyword evidence="5 8" id="KW-1133">Transmembrane helix</keyword>
<evidence type="ECO:0000256" key="3">
    <source>
        <dbReference type="ARBA" id="ARBA00022449"/>
    </source>
</evidence>
<dbReference type="GO" id="GO:0005886">
    <property type="term" value="C:plasma membrane"/>
    <property type="evidence" value="ECO:0007669"/>
    <property type="project" value="TreeGrafter"/>
</dbReference>
<evidence type="ECO:0000313" key="11">
    <source>
        <dbReference type="Proteomes" id="UP000242875"/>
    </source>
</evidence>
<evidence type="ECO:0000256" key="4">
    <source>
        <dbReference type="ARBA" id="ARBA00022692"/>
    </source>
</evidence>
<dbReference type="GO" id="GO:0005262">
    <property type="term" value="F:calcium channel activity"/>
    <property type="evidence" value="ECO:0007669"/>
    <property type="project" value="TreeGrafter"/>
</dbReference>
<dbReference type="Proteomes" id="UP000242875">
    <property type="component" value="Unassembled WGS sequence"/>
</dbReference>
<feature type="region of interest" description="Disordered" evidence="7">
    <location>
        <begin position="167"/>
        <end position="200"/>
    </location>
</feature>
<evidence type="ECO:0000256" key="6">
    <source>
        <dbReference type="ARBA" id="ARBA00023136"/>
    </source>
</evidence>
<dbReference type="GO" id="GO:0006874">
    <property type="term" value="P:intracellular calcium ion homeostasis"/>
    <property type="evidence" value="ECO:0007669"/>
    <property type="project" value="TreeGrafter"/>
</dbReference>
<feature type="transmembrane region" description="Helical" evidence="8">
    <location>
        <begin position="15"/>
        <end position="37"/>
    </location>
</feature>
<dbReference type="AlphaFoldDB" id="A0A261Y4S9"/>
<keyword evidence="11" id="KW-1185">Reference proteome</keyword>
<evidence type="ECO:0000256" key="1">
    <source>
        <dbReference type="ARBA" id="ARBA00004141"/>
    </source>
</evidence>
<feature type="transmembrane region" description="Helical" evidence="8">
    <location>
        <begin position="115"/>
        <end position="133"/>
    </location>
</feature>
<dbReference type="PANTHER" id="PTHR10846">
    <property type="entry name" value="SODIUM/POTASSIUM/CALCIUM EXCHANGER"/>
    <property type="match status" value="1"/>
</dbReference>